<dbReference type="AlphaFoldDB" id="A0AA95MQ74"/>
<reference evidence="10" key="1">
    <citation type="submission" date="2023-05" db="EMBL/GenBank/DDBJ databases">
        <title>Comparative genomics of Bacillaceae isolates and their secondary metabolite potential.</title>
        <authorList>
            <person name="Song L."/>
            <person name="Nielsen L.J."/>
            <person name="Mohite O."/>
            <person name="Xu X."/>
            <person name="Weber T."/>
            <person name="Kovacs A.T."/>
        </authorList>
    </citation>
    <scope>NUCLEOTIDE SEQUENCE</scope>
    <source>
        <strain evidence="10">XLM17</strain>
    </source>
</reference>
<name>A0AA95MQ74_9BACI</name>
<comment type="catalytic activity">
    <reaction evidence="8">
        <text>L-tyrosyl-[protein] + ATP = O-phospho-L-tyrosyl-[protein] + ADP + H(+)</text>
        <dbReference type="Rhea" id="RHEA:10596"/>
        <dbReference type="Rhea" id="RHEA-COMP:10136"/>
        <dbReference type="Rhea" id="RHEA-COMP:20101"/>
        <dbReference type="ChEBI" id="CHEBI:15378"/>
        <dbReference type="ChEBI" id="CHEBI:30616"/>
        <dbReference type="ChEBI" id="CHEBI:46858"/>
        <dbReference type="ChEBI" id="CHEBI:61978"/>
        <dbReference type="ChEBI" id="CHEBI:456216"/>
        <dbReference type="EC" id="2.7.10.2"/>
    </reaction>
</comment>
<protein>
    <recommendedName>
        <fullName evidence="2">non-specific protein-tyrosine kinase</fullName>
        <ecNumber evidence="2">2.7.10.2</ecNumber>
    </recommendedName>
</protein>
<evidence type="ECO:0000256" key="8">
    <source>
        <dbReference type="ARBA" id="ARBA00051245"/>
    </source>
</evidence>
<accession>A0AA95MQ74</accession>
<dbReference type="InterPro" id="IPR025669">
    <property type="entry name" value="AAA_dom"/>
</dbReference>
<evidence type="ECO:0000256" key="3">
    <source>
        <dbReference type="ARBA" id="ARBA00022679"/>
    </source>
</evidence>
<comment type="similarity">
    <text evidence="1">Belongs to the CpsD/CapB family.</text>
</comment>
<dbReference type="InterPro" id="IPR027417">
    <property type="entry name" value="P-loop_NTPase"/>
</dbReference>
<evidence type="ECO:0000256" key="7">
    <source>
        <dbReference type="ARBA" id="ARBA00023137"/>
    </source>
</evidence>
<proteinExistence type="inferred from homology"/>
<dbReference type="Proteomes" id="UP001178288">
    <property type="component" value="Chromosome"/>
</dbReference>
<dbReference type="CDD" id="cd05387">
    <property type="entry name" value="BY-kinase"/>
    <property type="match status" value="1"/>
</dbReference>
<dbReference type="GO" id="GO:0005524">
    <property type="term" value="F:ATP binding"/>
    <property type="evidence" value="ECO:0007669"/>
    <property type="project" value="UniProtKB-KW"/>
</dbReference>
<organism evidence="10 11">
    <name type="scientific">Neobacillus novalis</name>
    <dbReference type="NCBI Taxonomy" id="220687"/>
    <lineage>
        <taxon>Bacteria</taxon>
        <taxon>Bacillati</taxon>
        <taxon>Bacillota</taxon>
        <taxon>Bacilli</taxon>
        <taxon>Bacillales</taxon>
        <taxon>Bacillaceae</taxon>
        <taxon>Neobacillus</taxon>
    </lineage>
</organism>
<dbReference type="PANTHER" id="PTHR32309">
    <property type="entry name" value="TYROSINE-PROTEIN KINASE"/>
    <property type="match status" value="1"/>
</dbReference>
<evidence type="ECO:0000256" key="1">
    <source>
        <dbReference type="ARBA" id="ARBA00007316"/>
    </source>
</evidence>
<dbReference type="EMBL" id="CP126114">
    <property type="protein sequence ID" value="WHY85206.1"/>
    <property type="molecule type" value="Genomic_DNA"/>
</dbReference>
<evidence type="ECO:0000256" key="4">
    <source>
        <dbReference type="ARBA" id="ARBA00022741"/>
    </source>
</evidence>
<keyword evidence="4" id="KW-0547">Nucleotide-binding</keyword>
<evidence type="ECO:0000313" key="10">
    <source>
        <dbReference type="EMBL" id="WHY85206.1"/>
    </source>
</evidence>
<dbReference type="Pfam" id="PF13614">
    <property type="entry name" value="AAA_31"/>
    <property type="match status" value="1"/>
</dbReference>
<dbReference type="RefSeq" id="WP_280513647.1">
    <property type="nucleotide sequence ID" value="NZ_CP126114.1"/>
</dbReference>
<feature type="domain" description="AAA" evidence="9">
    <location>
        <begin position="60"/>
        <end position="192"/>
    </location>
</feature>
<keyword evidence="7" id="KW-0829">Tyrosine-protein kinase</keyword>
<sequence>MRILVINKRKSLSDNKKRTIVTYTHPESKISEQFRTIQANIKFSMMEEKSRIFLITSPSDGEGKSTIAANLAVSMAQQKEKVLLIDANIRKPALHSFFKKSNSVGLTDVLTGKVSFYEAIQHTEIVRLDLLVSGLIQYNPVELLSSHMMQELLKTASKSYAAILIDTNALLEVTDTKLLANQCDGVILVIKNGKTKFEKAAEAKKVLEFAKANLVGVVMNK</sequence>
<keyword evidence="5 10" id="KW-0418">Kinase</keyword>
<gene>
    <name evidence="10" type="ORF">QNH39_21710</name>
</gene>
<evidence type="ECO:0000256" key="5">
    <source>
        <dbReference type="ARBA" id="ARBA00022777"/>
    </source>
</evidence>
<dbReference type="EC" id="2.7.10.2" evidence="2"/>
<keyword evidence="6" id="KW-0067">ATP-binding</keyword>
<dbReference type="PANTHER" id="PTHR32309:SF13">
    <property type="entry name" value="FERRIC ENTEROBACTIN TRANSPORT PROTEIN FEPE"/>
    <property type="match status" value="1"/>
</dbReference>
<dbReference type="GO" id="GO:0005886">
    <property type="term" value="C:plasma membrane"/>
    <property type="evidence" value="ECO:0007669"/>
    <property type="project" value="TreeGrafter"/>
</dbReference>
<dbReference type="InterPro" id="IPR050445">
    <property type="entry name" value="Bact_polysacc_biosynth/exp"/>
</dbReference>
<dbReference type="Gene3D" id="3.40.50.300">
    <property type="entry name" value="P-loop containing nucleotide triphosphate hydrolases"/>
    <property type="match status" value="1"/>
</dbReference>
<evidence type="ECO:0000256" key="2">
    <source>
        <dbReference type="ARBA" id="ARBA00011903"/>
    </source>
</evidence>
<keyword evidence="3 10" id="KW-0808">Transferase</keyword>
<dbReference type="NCBIfam" id="TIGR01007">
    <property type="entry name" value="eps_fam"/>
    <property type="match status" value="1"/>
</dbReference>
<keyword evidence="11" id="KW-1185">Reference proteome</keyword>
<dbReference type="InterPro" id="IPR005702">
    <property type="entry name" value="Wzc-like_C"/>
</dbReference>
<evidence type="ECO:0000313" key="11">
    <source>
        <dbReference type="Proteomes" id="UP001178288"/>
    </source>
</evidence>
<dbReference type="SUPFAM" id="SSF52540">
    <property type="entry name" value="P-loop containing nucleoside triphosphate hydrolases"/>
    <property type="match status" value="1"/>
</dbReference>
<evidence type="ECO:0000256" key="6">
    <source>
        <dbReference type="ARBA" id="ARBA00022840"/>
    </source>
</evidence>
<dbReference type="GO" id="GO:0004715">
    <property type="term" value="F:non-membrane spanning protein tyrosine kinase activity"/>
    <property type="evidence" value="ECO:0007669"/>
    <property type="project" value="UniProtKB-EC"/>
</dbReference>
<dbReference type="KEGG" id="nnv:QNH39_21710"/>
<evidence type="ECO:0000259" key="9">
    <source>
        <dbReference type="Pfam" id="PF13614"/>
    </source>
</evidence>